<dbReference type="Pfam" id="PF14008">
    <property type="entry name" value="Metallophos_C"/>
    <property type="match status" value="1"/>
</dbReference>
<evidence type="ECO:0000259" key="2">
    <source>
        <dbReference type="Pfam" id="PF14008"/>
    </source>
</evidence>
<dbReference type="InterPro" id="IPR025733">
    <property type="entry name" value="PAPs_C"/>
</dbReference>
<protein>
    <submittedName>
        <fullName evidence="3">Bifunctional purple acid phosphatase 26</fullName>
    </submittedName>
</protein>
<gene>
    <name evidence="3" type="primary">PAP26_3</name>
    <name evidence="3" type="ORF">CK203_090729</name>
</gene>
<accession>A0A438CK11</accession>
<dbReference type="Proteomes" id="UP000288805">
    <property type="component" value="Unassembled WGS sequence"/>
</dbReference>
<dbReference type="AlphaFoldDB" id="A0A438CK11"/>
<evidence type="ECO:0000313" key="4">
    <source>
        <dbReference type="Proteomes" id="UP000288805"/>
    </source>
</evidence>
<dbReference type="PANTHER" id="PTHR22953:SF55">
    <property type="entry name" value="BIFUNCTIONAL PURPLE ACID PHOSPHATASE 26"/>
    <property type="match status" value="1"/>
</dbReference>
<name>A0A438CK11_VITVI</name>
<dbReference type="Gene3D" id="3.60.21.10">
    <property type="match status" value="1"/>
</dbReference>
<reference evidence="3 4" key="1">
    <citation type="journal article" date="2018" name="PLoS Genet.">
        <title>Population sequencing reveals clonal diversity and ancestral inbreeding in the grapevine cultivar Chardonnay.</title>
        <authorList>
            <person name="Roach M.J."/>
            <person name="Johnson D.L."/>
            <person name="Bohlmann J."/>
            <person name="van Vuuren H.J."/>
            <person name="Jones S.J."/>
            <person name="Pretorius I.S."/>
            <person name="Schmidt S.A."/>
            <person name="Borneman A.R."/>
        </authorList>
    </citation>
    <scope>NUCLEOTIDE SEQUENCE [LARGE SCALE GENOMIC DNA]</scope>
    <source>
        <strain evidence="4">cv. Chardonnay</strain>
        <tissue evidence="3">Leaf</tissue>
    </source>
</reference>
<proteinExistence type="predicted"/>
<feature type="domain" description="Purple acid phosphatase C-terminal" evidence="2">
    <location>
        <begin position="224"/>
        <end position="275"/>
    </location>
</feature>
<comment type="caution">
    <text evidence="3">The sequence shown here is derived from an EMBL/GenBank/DDBJ whole genome shotgun (WGS) entry which is preliminary data.</text>
</comment>
<dbReference type="SUPFAM" id="SSF56300">
    <property type="entry name" value="Metallo-dependent phosphatases"/>
    <property type="match status" value="1"/>
</dbReference>
<dbReference type="InterPro" id="IPR029052">
    <property type="entry name" value="Metallo-depent_PP-like"/>
</dbReference>
<sequence>MVTSLSLEGYCTSLSGVFLVYSVCGRKWGKNSVLGRFVVFSSKFVWKSQVPFKVKSFVWLVAHKKHGESADHLFLHCSLTIGLWYRLFQLTKTDWVPPRSIFDMMSIKFNGFGSSKRGIVLWASCEHRPNSGLAVDFLGGSAVILLLLVLCSLIRGEVLPFKSYLHRYATPYMASQAAILFAIHLVGKNFGPSEAKFIWNTYRISNIHYNITNGDRYPIPDKSAPVYITVGDGGNQEGLAGRVLFIREASYGHSTLEIKNRTHAFYHWNRNDDGKKVPTDSVVFYNQYWARNLQRRRLKRNHIRTIERGTATF</sequence>
<evidence type="ECO:0000313" key="3">
    <source>
        <dbReference type="EMBL" id="RVW23519.1"/>
    </source>
</evidence>
<organism evidence="3 4">
    <name type="scientific">Vitis vinifera</name>
    <name type="common">Grape</name>
    <dbReference type="NCBI Taxonomy" id="29760"/>
    <lineage>
        <taxon>Eukaryota</taxon>
        <taxon>Viridiplantae</taxon>
        <taxon>Streptophyta</taxon>
        <taxon>Embryophyta</taxon>
        <taxon>Tracheophyta</taxon>
        <taxon>Spermatophyta</taxon>
        <taxon>Magnoliopsida</taxon>
        <taxon>eudicotyledons</taxon>
        <taxon>Gunneridae</taxon>
        <taxon>Pentapetalae</taxon>
        <taxon>rosids</taxon>
        <taxon>Vitales</taxon>
        <taxon>Vitaceae</taxon>
        <taxon>Viteae</taxon>
        <taxon>Vitis</taxon>
    </lineage>
</organism>
<dbReference type="GO" id="GO:0003993">
    <property type="term" value="F:acid phosphatase activity"/>
    <property type="evidence" value="ECO:0007669"/>
    <property type="project" value="InterPro"/>
</dbReference>
<dbReference type="EMBL" id="QGNW01002193">
    <property type="protein sequence ID" value="RVW23519.1"/>
    <property type="molecule type" value="Genomic_DNA"/>
</dbReference>
<evidence type="ECO:0000256" key="1">
    <source>
        <dbReference type="ARBA" id="ARBA00022729"/>
    </source>
</evidence>
<keyword evidence="1" id="KW-0732">Signal</keyword>
<dbReference type="InterPro" id="IPR039331">
    <property type="entry name" value="PAPs-like"/>
</dbReference>
<dbReference type="PANTHER" id="PTHR22953">
    <property type="entry name" value="ACID PHOSPHATASE RELATED"/>
    <property type="match status" value="1"/>
</dbReference>